<gene>
    <name evidence="1" type="ORF">BV394_02025</name>
</gene>
<dbReference type="Proteomes" id="UP000187266">
    <property type="component" value="Chromosome"/>
</dbReference>
<protein>
    <submittedName>
        <fullName evidence="1">Uncharacterized protein</fullName>
    </submittedName>
</protein>
<accession>A0A1U7DFK1</accession>
<name>A0A1U7DFK1_9RHOB</name>
<accession>A0A2M9DGH4</accession>
<dbReference type="AlphaFoldDB" id="A0A1U7DFK1"/>
<sequence length="71" mass="7974">MTTARLTEQVETQAASLKAAWLDLSRLRSRCETLQGMVDWQRARITELEAQLTDSAIAERIFGGRHGQDQG</sequence>
<evidence type="ECO:0000313" key="1">
    <source>
        <dbReference type="EMBL" id="APX88658.1"/>
    </source>
</evidence>
<reference evidence="1 2" key="1">
    <citation type="submission" date="2017-01" db="EMBL/GenBank/DDBJ databases">
        <title>Genomic analysis of Xuhuaishuia manganoxidans DY6-4.</title>
        <authorList>
            <person name="Wang X."/>
        </authorList>
    </citation>
    <scope>NUCLEOTIDE SEQUENCE [LARGE SCALE GENOMIC DNA]</scope>
    <source>
        <strain evidence="1 2">DY6-4</strain>
    </source>
</reference>
<proteinExistence type="predicted"/>
<dbReference type="STRING" id="1267768.BV394_02025"/>
<organism evidence="1 2">
    <name type="scientific">Brevirhabdus pacifica</name>
    <dbReference type="NCBI Taxonomy" id="1267768"/>
    <lineage>
        <taxon>Bacteria</taxon>
        <taxon>Pseudomonadati</taxon>
        <taxon>Pseudomonadota</taxon>
        <taxon>Alphaproteobacteria</taxon>
        <taxon>Rhodobacterales</taxon>
        <taxon>Paracoccaceae</taxon>
        <taxon>Brevirhabdus</taxon>
    </lineage>
</organism>
<keyword evidence="2" id="KW-1185">Reference proteome</keyword>
<evidence type="ECO:0000313" key="2">
    <source>
        <dbReference type="Proteomes" id="UP000187266"/>
    </source>
</evidence>
<dbReference type="EMBL" id="CP019124">
    <property type="protein sequence ID" value="APX88658.1"/>
    <property type="molecule type" value="Genomic_DNA"/>
</dbReference>